<accession>A0AAV6IP57</accession>
<proteinExistence type="predicted"/>
<dbReference type="AlphaFoldDB" id="A0AAV6IP57"/>
<gene>
    <name evidence="1" type="ORF">RHGRI_025404</name>
</gene>
<reference evidence="1" key="1">
    <citation type="submission" date="2020-08" db="EMBL/GenBank/DDBJ databases">
        <title>Plant Genome Project.</title>
        <authorList>
            <person name="Zhang R.-G."/>
        </authorList>
    </citation>
    <scope>NUCLEOTIDE SEQUENCE</scope>
    <source>
        <strain evidence="1">WSP0</strain>
        <tissue evidence="1">Leaf</tissue>
    </source>
</reference>
<evidence type="ECO:0000313" key="2">
    <source>
        <dbReference type="Proteomes" id="UP000823749"/>
    </source>
</evidence>
<comment type="caution">
    <text evidence="1">The sequence shown here is derived from an EMBL/GenBank/DDBJ whole genome shotgun (WGS) entry which is preliminary data.</text>
</comment>
<dbReference type="Proteomes" id="UP000823749">
    <property type="component" value="Chromosome 9"/>
</dbReference>
<name>A0AAV6IP57_9ERIC</name>
<evidence type="ECO:0000313" key="1">
    <source>
        <dbReference type="EMBL" id="KAG5530442.1"/>
    </source>
</evidence>
<keyword evidence="2" id="KW-1185">Reference proteome</keyword>
<dbReference type="EMBL" id="JACTNZ010000009">
    <property type="protein sequence ID" value="KAG5530442.1"/>
    <property type="molecule type" value="Genomic_DNA"/>
</dbReference>
<protein>
    <submittedName>
        <fullName evidence="1">Uncharacterized protein</fullName>
    </submittedName>
</protein>
<organism evidence="1 2">
    <name type="scientific">Rhododendron griersonianum</name>
    <dbReference type="NCBI Taxonomy" id="479676"/>
    <lineage>
        <taxon>Eukaryota</taxon>
        <taxon>Viridiplantae</taxon>
        <taxon>Streptophyta</taxon>
        <taxon>Embryophyta</taxon>
        <taxon>Tracheophyta</taxon>
        <taxon>Spermatophyta</taxon>
        <taxon>Magnoliopsida</taxon>
        <taxon>eudicotyledons</taxon>
        <taxon>Gunneridae</taxon>
        <taxon>Pentapetalae</taxon>
        <taxon>asterids</taxon>
        <taxon>Ericales</taxon>
        <taxon>Ericaceae</taxon>
        <taxon>Ericoideae</taxon>
        <taxon>Rhodoreae</taxon>
        <taxon>Rhododendron</taxon>
    </lineage>
</organism>
<sequence length="57" mass="6011">MNGMMIKTATGTSLKISAVVRVSCCLSLLDRLFPPASLSSNLELILTSAQSSLKPSQ</sequence>